<dbReference type="InterPro" id="IPR004856">
    <property type="entry name" value="Glyco_trans_ALG6/ALG8"/>
</dbReference>
<evidence type="ECO:0000256" key="3">
    <source>
        <dbReference type="ARBA" id="ARBA00008715"/>
    </source>
</evidence>
<dbReference type="EC" id="2.4.1.-" evidence="10"/>
<feature type="signal peptide" evidence="11">
    <location>
        <begin position="1"/>
        <end position="30"/>
    </location>
</feature>
<dbReference type="GO" id="GO:0005789">
    <property type="term" value="C:endoplasmic reticulum membrane"/>
    <property type="evidence" value="ECO:0007669"/>
    <property type="project" value="UniProtKB-SubCell"/>
</dbReference>
<dbReference type="PANTHER" id="PTHR12413:SF2">
    <property type="entry name" value="DOLICHYL PYROPHOSPHATE GLC1MAN9GLCNAC2 ALPHA-1,3-GLUCOSYLTRANSFERASE-RELATED"/>
    <property type="match status" value="1"/>
</dbReference>
<keyword evidence="7 10" id="KW-0256">Endoplasmic reticulum</keyword>
<evidence type="ECO:0000256" key="7">
    <source>
        <dbReference type="ARBA" id="ARBA00022824"/>
    </source>
</evidence>
<proteinExistence type="inferred from homology"/>
<feature type="transmembrane region" description="Helical" evidence="10">
    <location>
        <begin position="186"/>
        <end position="210"/>
    </location>
</feature>
<keyword evidence="13" id="KW-1185">Reference proteome</keyword>
<dbReference type="Proteomes" id="UP000198287">
    <property type="component" value="Unassembled WGS sequence"/>
</dbReference>
<comment type="pathway">
    <text evidence="2 10">Protein modification; protein glycosylation.</text>
</comment>
<evidence type="ECO:0000256" key="5">
    <source>
        <dbReference type="ARBA" id="ARBA00022679"/>
    </source>
</evidence>
<keyword evidence="8 10" id="KW-1133">Transmembrane helix</keyword>
<keyword evidence="4 10" id="KW-0328">Glycosyltransferase</keyword>
<dbReference type="GO" id="GO:0042283">
    <property type="term" value="F:dolichyl pyrophosphate Glc1Man9GlcNAc2 alpha-1,3-glucosyltransferase activity"/>
    <property type="evidence" value="ECO:0007669"/>
    <property type="project" value="TreeGrafter"/>
</dbReference>
<dbReference type="Pfam" id="PF03155">
    <property type="entry name" value="Alg6_Alg8"/>
    <property type="match status" value="1"/>
</dbReference>
<feature type="transmembrane region" description="Helical" evidence="10">
    <location>
        <begin position="99"/>
        <end position="118"/>
    </location>
</feature>
<dbReference type="PANTHER" id="PTHR12413">
    <property type="entry name" value="DOLICHYL GLYCOSYLTRANSFERASE"/>
    <property type="match status" value="1"/>
</dbReference>
<keyword evidence="6 10" id="KW-0812">Transmembrane</keyword>
<feature type="chain" id="PRO_5012466187" description="Alpha-1,3-glucosyltransferase" evidence="11">
    <location>
        <begin position="31"/>
        <end position="300"/>
    </location>
</feature>
<keyword evidence="9 10" id="KW-0472">Membrane</keyword>
<evidence type="ECO:0000256" key="4">
    <source>
        <dbReference type="ARBA" id="ARBA00022676"/>
    </source>
</evidence>
<evidence type="ECO:0000256" key="10">
    <source>
        <dbReference type="RuleBase" id="RU363110"/>
    </source>
</evidence>
<gene>
    <name evidence="12" type="ORF">Fcan01_02396</name>
</gene>
<keyword evidence="5 10" id="KW-0808">Transferase</keyword>
<comment type="subcellular location">
    <subcellularLocation>
        <location evidence="1 10">Endoplasmic reticulum membrane</location>
        <topology evidence="1 10">Multi-pass membrane protein</topology>
    </subcellularLocation>
</comment>
<sequence>MTITGETRSFWTCVLLVSVVKLLMLKSYRSTDFEVHRNWLAITHSLPLEKWYYESTSEWTLDYPPLFAYFEWILSYGALVFDPKMLDVQNLNYASPMTILYQKLTVIVTDVILAYGVLECSKVMSLIIPKTGTNPKSNYATELFGLIFINGGLFMVDHIHFQYNGFLFGILMLSIARISKGKCFQGAFLFASLLSLKHIFLYIAPAIGIYLLRTCCITTDRRGVPRAINFGPLFAFGGLLGAWLQLLLDHFISTFPKFCNGCFRLNVDFLMPTGHLISGLAITLWISYLDMVSRNEPLVS</sequence>
<keyword evidence="11" id="KW-0732">Signal</keyword>
<reference evidence="12 13" key="1">
    <citation type="submission" date="2015-12" db="EMBL/GenBank/DDBJ databases">
        <title>The genome of Folsomia candida.</title>
        <authorList>
            <person name="Faddeeva A."/>
            <person name="Derks M.F."/>
            <person name="Anvar Y."/>
            <person name="Smit S."/>
            <person name="Van Straalen N."/>
            <person name="Roelofs D."/>
        </authorList>
    </citation>
    <scope>NUCLEOTIDE SEQUENCE [LARGE SCALE GENOMIC DNA]</scope>
    <source>
        <strain evidence="12 13">VU population</strain>
        <tissue evidence="12">Whole body</tissue>
    </source>
</reference>
<dbReference type="OrthoDB" id="1689333at2759"/>
<feature type="transmembrane region" description="Helical" evidence="10">
    <location>
        <begin position="230"/>
        <end position="248"/>
    </location>
</feature>
<dbReference type="GO" id="GO:0006487">
    <property type="term" value="P:protein N-linked glycosylation"/>
    <property type="evidence" value="ECO:0007669"/>
    <property type="project" value="TreeGrafter"/>
</dbReference>
<dbReference type="UniPathway" id="UPA00378"/>
<comment type="caution">
    <text evidence="12">The sequence shown here is derived from an EMBL/GenBank/DDBJ whole genome shotgun (WGS) entry which is preliminary data.</text>
</comment>
<feature type="transmembrane region" description="Helical" evidence="10">
    <location>
        <begin position="269"/>
        <end position="288"/>
    </location>
</feature>
<dbReference type="AlphaFoldDB" id="A0A226F0P4"/>
<dbReference type="EMBL" id="LNIX01000001">
    <property type="protein sequence ID" value="OXA63352.1"/>
    <property type="molecule type" value="Genomic_DNA"/>
</dbReference>
<comment type="similarity">
    <text evidence="3 10">Belongs to the ALG6/ALG8 glucosyltransferase family.</text>
</comment>
<name>A0A226F0P4_FOLCA</name>
<protein>
    <recommendedName>
        <fullName evidence="10">Alpha-1,3-glucosyltransferase</fullName>
        <ecNumber evidence="10">2.4.1.-</ecNumber>
    </recommendedName>
</protein>
<comment type="caution">
    <text evidence="10">Lacks conserved residue(s) required for the propagation of feature annotation.</text>
</comment>
<evidence type="ECO:0000256" key="2">
    <source>
        <dbReference type="ARBA" id="ARBA00004922"/>
    </source>
</evidence>
<evidence type="ECO:0000256" key="6">
    <source>
        <dbReference type="ARBA" id="ARBA00022692"/>
    </source>
</evidence>
<evidence type="ECO:0000313" key="13">
    <source>
        <dbReference type="Proteomes" id="UP000198287"/>
    </source>
</evidence>
<evidence type="ECO:0000256" key="8">
    <source>
        <dbReference type="ARBA" id="ARBA00022989"/>
    </source>
</evidence>
<evidence type="ECO:0000313" key="12">
    <source>
        <dbReference type="EMBL" id="OXA63352.1"/>
    </source>
</evidence>
<accession>A0A226F0P4</accession>
<feature type="transmembrane region" description="Helical" evidence="10">
    <location>
        <begin position="139"/>
        <end position="156"/>
    </location>
</feature>
<evidence type="ECO:0000256" key="11">
    <source>
        <dbReference type="SAM" id="SignalP"/>
    </source>
</evidence>
<organism evidence="12 13">
    <name type="scientific">Folsomia candida</name>
    <name type="common">Springtail</name>
    <dbReference type="NCBI Taxonomy" id="158441"/>
    <lineage>
        <taxon>Eukaryota</taxon>
        <taxon>Metazoa</taxon>
        <taxon>Ecdysozoa</taxon>
        <taxon>Arthropoda</taxon>
        <taxon>Hexapoda</taxon>
        <taxon>Collembola</taxon>
        <taxon>Entomobryomorpha</taxon>
        <taxon>Isotomoidea</taxon>
        <taxon>Isotomidae</taxon>
        <taxon>Proisotominae</taxon>
        <taxon>Folsomia</taxon>
    </lineage>
</organism>
<dbReference type="STRING" id="158441.A0A226F0P4"/>
<evidence type="ECO:0000256" key="1">
    <source>
        <dbReference type="ARBA" id="ARBA00004477"/>
    </source>
</evidence>
<evidence type="ECO:0000256" key="9">
    <source>
        <dbReference type="ARBA" id="ARBA00023136"/>
    </source>
</evidence>